<gene>
    <name evidence="2" type="ORF">RclHR1_08760006</name>
</gene>
<dbReference type="GO" id="GO:0005739">
    <property type="term" value="C:mitochondrion"/>
    <property type="evidence" value="ECO:0007669"/>
    <property type="project" value="UniProtKB-ARBA"/>
</dbReference>
<dbReference type="PANTHER" id="PTHR36181:SF2">
    <property type="entry name" value="INTRON-ENCODED ENDONUCLEASE AI3-RELATED"/>
    <property type="match status" value="1"/>
</dbReference>
<organism evidence="2 3">
    <name type="scientific">Rhizophagus clarus</name>
    <dbReference type="NCBI Taxonomy" id="94130"/>
    <lineage>
        <taxon>Eukaryota</taxon>
        <taxon>Fungi</taxon>
        <taxon>Fungi incertae sedis</taxon>
        <taxon>Mucoromycota</taxon>
        <taxon>Glomeromycotina</taxon>
        <taxon>Glomeromycetes</taxon>
        <taxon>Glomerales</taxon>
        <taxon>Glomeraceae</taxon>
        <taxon>Rhizophagus</taxon>
    </lineage>
</organism>
<comment type="caution">
    <text evidence="2">The sequence shown here is derived from an EMBL/GenBank/DDBJ whole genome shotgun (WGS) entry which is preliminary data.</text>
</comment>
<protein>
    <recommendedName>
        <fullName evidence="1">Homing endonuclease LAGLIDADG domain-containing protein</fullName>
    </recommendedName>
</protein>
<sequence length="204" mass="23391">MFSTLVLFFKTCDNLFNSGNQQERLVDNSNFNSEIQSEAKKYFLGGFAEGEGSVSASVKVNSDFRFGVNVQPEFGVTQHQNGKHILAEFKHLFDGKGNLHLKPGSQDVWEYKLSGLTNLIDHVVPFYLKYVIPFSGKVKEFNIFLEILERKQRKEHFTQEGLIEMVKLVYTLNEEGKGKTRKRTLEEVLAIIRDKDAYFANPNN</sequence>
<dbReference type="SUPFAM" id="SSF55608">
    <property type="entry name" value="Homing endonucleases"/>
    <property type="match status" value="1"/>
</dbReference>
<dbReference type="InterPro" id="IPR051289">
    <property type="entry name" value="LAGLIDADG_Endonuclease"/>
</dbReference>
<dbReference type="GO" id="GO:0004519">
    <property type="term" value="F:endonuclease activity"/>
    <property type="evidence" value="ECO:0007669"/>
    <property type="project" value="InterPro"/>
</dbReference>
<dbReference type="EMBL" id="BEXD01004288">
    <property type="protein sequence ID" value="GBC09310.1"/>
    <property type="molecule type" value="Genomic_DNA"/>
</dbReference>
<keyword evidence="3" id="KW-1185">Reference proteome</keyword>
<dbReference type="InterPro" id="IPR027434">
    <property type="entry name" value="Homing_endonucl"/>
</dbReference>
<dbReference type="Proteomes" id="UP000247702">
    <property type="component" value="Unassembled WGS sequence"/>
</dbReference>
<feature type="domain" description="Homing endonuclease LAGLIDADG" evidence="1">
    <location>
        <begin position="44"/>
        <end position="147"/>
    </location>
</feature>
<evidence type="ECO:0000313" key="3">
    <source>
        <dbReference type="Proteomes" id="UP000247702"/>
    </source>
</evidence>
<dbReference type="InterPro" id="IPR004860">
    <property type="entry name" value="LAGLIDADG_dom"/>
</dbReference>
<dbReference type="Gene3D" id="3.10.28.10">
    <property type="entry name" value="Homing endonucleases"/>
    <property type="match status" value="1"/>
</dbReference>
<dbReference type="Pfam" id="PF00961">
    <property type="entry name" value="LAGLIDADG_1"/>
    <property type="match status" value="1"/>
</dbReference>
<evidence type="ECO:0000259" key="1">
    <source>
        <dbReference type="Pfam" id="PF00961"/>
    </source>
</evidence>
<proteinExistence type="predicted"/>
<reference evidence="2 3" key="1">
    <citation type="submission" date="2017-11" db="EMBL/GenBank/DDBJ databases">
        <title>The genome of Rhizophagus clarus HR1 reveals common genetic basis of auxotrophy among arbuscular mycorrhizal fungi.</title>
        <authorList>
            <person name="Kobayashi Y."/>
        </authorList>
    </citation>
    <scope>NUCLEOTIDE SEQUENCE [LARGE SCALE GENOMIC DNA]</scope>
    <source>
        <strain evidence="2 3">HR1</strain>
    </source>
</reference>
<dbReference type="AlphaFoldDB" id="A0A2Z6SG20"/>
<accession>A0A2Z6SG20</accession>
<name>A0A2Z6SG20_9GLOM</name>
<dbReference type="PANTHER" id="PTHR36181">
    <property type="entry name" value="INTRON-ENCODED ENDONUCLEASE AI3-RELATED"/>
    <property type="match status" value="1"/>
</dbReference>
<evidence type="ECO:0000313" key="2">
    <source>
        <dbReference type="EMBL" id="GBC09310.1"/>
    </source>
</evidence>